<dbReference type="PANTHER" id="PTHR48013">
    <property type="entry name" value="DUAL SPECIFICITY MITOGEN-ACTIVATED PROTEIN KINASE KINASE 5-RELATED"/>
    <property type="match status" value="1"/>
</dbReference>
<protein>
    <recommendedName>
        <fullName evidence="7">mitogen-activated protein kinase kinase</fullName>
        <ecNumber evidence="7">2.7.12.2</ecNumber>
    </recommendedName>
</protein>
<keyword evidence="3 11" id="KW-0547">Nucleotide-binding</keyword>
<dbReference type="OrthoDB" id="10252354at2759"/>
<dbReference type="AlphaFoldDB" id="A0A835Z9W7"/>
<dbReference type="InterPro" id="IPR017441">
    <property type="entry name" value="Protein_kinase_ATP_BS"/>
</dbReference>
<dbReference type="GO" id="GO:0004674">
    <property type="term" value="F:protein serine/threonine kinase activity"/>
    <property type="evidence" value="ECO:0007669"/>
    <property type="project" value="UniProtKB-KW"/>
</dbReference>
<reference evidence="13" key="1">
    <citation type="submission" date="2021-02" db="EMBL/GenBank/DDBJ databases">
        <title>First Annotated Genome of the Yellow-green Alga Tribonema minus.</title>
        <authorList>
            <person name="Mahan K.M."/>
        </authorList>
    </citation>
    <scope>NUCLEOTIDE SEQUENCE</scope>
    <source>
        <strain evidence="13">UTEX B ZZ1240</strain>
    </source>
</reference>
<evidence type="ECO:0000256" key="10">
    <source>
        <dbReference type="ARBA" id="ARBA00051693"/>
    </source>
</evidence>
<evidence type="ECO:0000256" key="5">
    <source>
        <dbReference type="ARBA" id="ARBA00022840"/>
    </source>
</evidence>
<evidence type="ECO:0000256" key="6">
    <source>
        <dbReference type="ARBA" id="ARBA00038035"/>
    </source>
</evidence>
<evidence type="ECO:0000256" key="3">
    <source>
        <dbReference type="ARBA" id="ARBA00022741"/>
    </source>
</evidence>
<dbReference type="FunFam" id="1.10.510.10:FF:000432">
    <property type="entry name" value="mitogen-activated protein kinase kinase 3"/>
    <property type="match status" value="1"/>
</dbReference>
<dbReference type="GO" id="GO:0005524">
    <property type="term" value="F:ATP binding"/>
    <property type="evidence" value="ECO:0007669"/>
    <property type="project" value="UniProtKB-UniRule"/>
</dbReference>
<proteinExistence type="inferred from homology"/>
<gene>
    <name evidence="13" type="ORF">JKP88DRAFT_269447</name>
</gene>
<dbReference type="GO" id="GO:0004708">
    <property type="term" value="F:MAP kinase kinase activity"/>
    <property type="evidence" value="ECO:0007669"/>
    <property type="project" value="UniProtKB-EC"/>
</dbReference>
<evidence type="ECO:0000256" key="9">
    <source>
        <dbReference type="ARBA" id="ARBA00049299"/>
    </source>
</evidence>
<evidence type="ECO:0000256" key="8">
    <source>
        <dbReference type="ARBA" id="ARBA00049014"/>
    </source>
</evidence>
<evidence type="ECO:0000256" key="11">
    <source>
        <dbReference type="PROSITE-ProRule" id="PRU10141"/>
    </source>
</evidence>
<comment type="similarity">
    <text evidence="6">Belongs to the protein kinase superfamily. STE Ser/Thr protein kinase family. MAP kinase kinase subfamily.</text>
</comment>
<dbReference type="Gene3D" id="1.10.510.10">
    <property type="entry name" value="Transferase(Phosphotransferase) domain 1"/>
    <property type="match status" value="1"/>
</dbReference>
<dbReference type="PROSITE" id="PS50011">
    <property type="entry name" value="PROTEIN_KINASE_DOM"/>
    <property type="match status" value="1"/>
</dbReference>
<dbReference type="PROSITE" id="PS00107">
    <property type="entry name" value="PROTEIN_KINASE_ATP"/>
    <property type="match status" value="1"/>
</dbReference>
<dbReference type="InterPro" id="IPR011009">
    <property type="entry name" value="Kinase-like_dom_sf"/>
</dbReference>
<dbReference type="EC" id="2.7.12.2" evidence="7"/>
<keyword evidence="2" id="KW-0808">Transferase</keyword>
<name>A0A835Z9W7_9STRA</name>
<evidence type="ECO:0000256" key="7">
    <source>
        <dbReference type="ARBA" id="ARBA00038999"/>
    </source>
</evidence>
<evidence type="ECO:0000259" key="12">
    <source>
        <dbReference type="PROSITE" id="PS50011"/>
    </source>
</evidence>
<dbReference type="PANTHER" id="PTHR48013:SF9">
    <property type="entry name" value="DUAL SPECIFICITY MITOGEN-ACTIVATED PROTEIN KINASE KINASE 5"/>
    <property type="match status" value="1"/>
</dbReference>
<evidence type="ECO:0000256" key="1">
    <source>
        <dbReference type="ARBA" id="ARBA00022527"/>
    </source>
</evidence>
<keyword evidence="14" id="KW-1185">Reference proteome</keyword>
<dbReference type="Gene3D" id="3.30.200.20">
    <property type="entry name" value="Phosphorylase Kinase, domain 1"/>
    <property type="match status" value="1"/>
</dbReference>
<dbReference type="SUPFAM" id="SSF56112">
    <property type="entry name" value="Protein kinase-like (PK-like)"/>
    <property type="match status" value="1"/>
</dbReference>
<dbReference type="CDD" id="cd06623">
    <property type="entry name" value="PKc_MAPKK_plant_like"/>
    <property type="match status" value="1"/>
</dbReference>
<keyword evidence="1" id="KW-0723">Serine/threonine-protein kinase</keyword>
<comment type="caution">
    <text evidence="13">The sequence shown here is derived from an EMBL/GenBank/DDBJ whole genome shotgun (WGS) entry which is preliminary data.</text>
</comment>
<organism evidence="13 14">
    <name type="scientific">Tribonema minus</name>
    <dbReference type="NCBI Taxonomy" id="303371"/>
    <lineage>
        <taxon>Eukaryota</taxon>
        <taxon>Sar</taxon>
        <taxon>Stramenopiles</taxon>
        <taxon>Ochrophyta</taxon>
        <taxon>PX clade</taxon>
        <taxon>Xanthophyceae</taxon>
        <taxon>Tribonematales</taxon>
        <taxon>Tribonemataceae</taxon>
        <taxon>Tribonema</taxon>
    </lineage>
</organism>
<keyword evidence="5 11" id="KW-0067">ATP-binding</keyword>
<comment type="catalytic activity">
    <reaction evidence="10">
        <text>L-tyrosyl-[protein] + ATP = O-phospho-L-tyrosyl-[protein] + ADP + H(+)</text>
        <dbReference type="Rhea" id="RHEA:10596"/>
        <dbReference type="Rhea" id="RHEA-COMP:10136"/>
        <dbReference type="Rhea" id="RHEA-COMP:20101"/>
        <dbReference type="ChEBI" id="CHEBI:15378"/>
        <dbReference type="ChEBI" id="CHEBI:30616"/>
        <dbReference type="ChEBI" id="CHEBI:46858"/>
        <dbReference type="ChEBI" id="CHEBI:61978"/>
        <dbReference type="ChEBI" id="CHEBI:456216"/>
        <dbReference type="EC" id="2.7.12.2"/>
    </reaction>
</comment>
<accession>A0A835Z9W7</accession>
<dbReference type="InterPro" id="IPR000719">
    <property type="entry name" value="Prot_kinase_dom"/>
</dbReference>
<feature type="binding site" evidence="11">
    <location>
        <position position="87"/>
    </location>
    <ligand>
        <name>ATP</name>
        <dbReference type="ChEBI" id="CHEBI:30616"/>
    </ligand>
</feature>
<comment type="catalytic activity">
    <reaction evidence="8">
        <text>L-seryl-[protein] + ATP = O-phospho-L-seryl-[protein] + ADP + H(+)</text>
        <dbReference type="Rhea" id="RHEA:17989"/>
        <dbReference type="Rhea" id="RHEA-COMP:9863"/>
        <dbReference type="Rhea" id="RHEA-COMP:11604"/>
        <dbReference type="ChEBI" id="CHEBI:15378"/>
        <dbReference type="ChEBI" id="CHEBI:29999"/>
        <dbReference type="ChEBI" id="CHEBI:30616"/>
        <dbReference type="ChEBI" id="CHEBI:83421"/>
        <dbReference type="ChEBI" id="CHEBI:456216"/>
        <dbReference type="EC" id="2.7.12.2"/>
    </reaction>
</comment>
<dbReference type="Proteomes" id="UP000664859">
    <property type="component" value="Unassembled WGS sequence"/>
</dbReference>
<dbReference type="EMBL" id="JAFCMP010000057">
    <property type="protein sequence ID" value="KAG5189148.1"/>
    <property type="molecule type" value="Genomic_DNA"/>
</dbReference>
<dbReference type="SMART" id="SM00220">
    <property type="entry name" value="S_TKc"/>
    <property type="match status" value="1"/>
</dbReference>
<evidence type="ECO:0000313" key="14">
    <source>
        <dbReference type="Proteomes" id="UP000664859"/>
    </source>
</evidence>
<comment type="catalytic activity">
    <reaction evidence="9">
        <text>L-threonyl-[protein] + ATP = O-phospho-L-threonyl-[protein] + ADP + H(+)</text>
        <dbReference type="Rhea" id="RHEA:46608"/>
        <dbReference type="Rhea" id="RHEA-COMP:11060"/>
        <dbReference type="Rhea" id="RHEA-COMP:11605"/>
        <dbReference type="ChEBI" id="CHEBI:15378"/>
        <dbReference type="ChEBI" id="CHEBI:30013"/>
        <dbReference type="ChEBI" id="CHEBI:30616"/>
        <dbReference type="ChEBI" id="CHEBI:61977"/>
        <dbReference type="ChEBI" id="CHEBI:456216"/>
        <dbReference type="EC" id="2.7.12.2"/>
    </reaction>
</comment>
<keyword evidence="4 13" id="KW-0418">Kinase</keyword>
<sequence>MSRSGLKVAVGNSLESSYDLSFEDGGGDVFRKGDLAIHSTGVVKEGEEKRFTVVYEDLEKGEIIGRGCSSFVCHAIHAGTNTPLALKVINMFDKGKRDQLIREINALYNARCDSLIKFYGAFYREGAITIALEYMDGGSLQNVLHQVGLMPEWALANITYQILWGLAYMQHERRVHRDVKPSNLLINSLGQVKVTDFGVSAELQNSMAMCGTFVGTFKYMSPERMRSERYSYDSDIWSLGLVILECATGQYPYAQDASAIAMVQTILDNDAPRADKTKFSAEFCQFIECCLQKDHDKRLKAEVLLGAPWMAKWGATSCAAARANVRSWIES</sequence>
<evidence type="ECO:0000313" key="13">
    <source>
        <dbReference type="EMBL" id="KAG5189148.1"/>
    </source>
</evidence>
<evidence type="ECO:0000256" key="4">
    <source>
        <dbReference type="ARBA" id="ARBA00022777"/>
    </source>
</evidence>
<evidence type="ECO:0000256" key="2">
    <source>
        <dbReference type="ARBA" id="ARBA00022679"/>
    </source>
</evidence>
<dbReference type="Pfam" id="PF00069">
    <property type="entry name" value="Pkinase"/>
    <property type="match status" value="1"/>
</dbReference>
<feature type="domain" description="Protein kinase" evidence="12">
    <location>
        <begin position="58"/>
        <end position="310"/>
    </location>
</feature>